<accession>A0A3Q9JKR2</accession>
<dbReference type="PRINTS" id="PR01484">
    <property type="entry name" value="PRTACTNFAMLY"/>
</dbReference>
<gene>
    <name evidence="3" type="ORF">DM558_13210</name>
</gene>
<protein>
    <submittedName>
        <fullName evidence="3">Autotransporter outer membrane beta-barrel domain-containing protein</fullName>
    </submittedName>
</protein>
<dbReference type="CDD" id="cd00253">
    <property type="entry name" value="PL_Passenger_AT"/>
    <property type="match status" value="1"/>
</dbReference>
<keyword evidence="4" id="KW-1185">Reference proteome</keyword>
<dbReference type="InterPro" id="IPR003991">
    <property type="entry name" value="Pertactin_virulence_factor"/>
</dbReference>
<dbReference type="SUPFAM" id="SSF51126">
    <property type="entry name" value="Pectin lyase-like"/>
    <property type="match status" value="1"/>
</dbReference>
<dbReference type="PANTHER" id="PTHR35037:SF7">
    <property type="entry name" value="AUTOTRANSPORTER"/>
    <property type="match status" value="1"/>
</dbReference>
<dbReference type="EMBL" id="CP029822">
    <property type="protein sequence ID" value="AZS51670.1"/>
    <property type="molecule type" value="Genomic_DNA"/>
</dbReference>
<reference evidence="4" key="1">
    <citation type="submission" date="2018-06" db="EMBL/GenBank/DDBJ databases">
        <title>Complete genome of Pseudomonas insecticola strain QZS01.</title>
        <authorList>
            <person name="Wang J."/>
            <person name="Su Q."/>
        </authorList>
    </citation>
    <scope>NUCLEOTIDE SEQUENCE [LARGE SCALE GENOMIC DNA]</scope>
    <source>
        <strain evidence="4">QZS01</strain>
    </source>
</reference>
<dbReference type="InterPro" id="IPR004899">
    <property type="entry name" value="Pertactin_central"/>
</dbReference>
<dbReference type="PANTHER" id="PTHR35037">
    <property type="entry name" value="C-TERMINAL REGION OF AIDA-LIKE PROTEIN"/>
    <property type="match status" value="1"/>
</dbReference>
<evidence type="ECO:0000313" key="4">
    <source>
        <dbReference type="Proteomes" id="UP000273143"/>
    </source>
</evidence>
<keyword evidence="1" id="KW-0732">Signal</keyword>
<name>A0A3Q9JKR2_9GAMM</name>
<dbReference type="Proteomes" id="UP000273143">
    <property type="component" value="Chromosome"/>
</dbReference>
<dbReference type="InterPro" id="IPR005546">
    <property type="entry name" value="Autotransporte_beta"/>
</dbReference>
<dbReference type="InterPro" id="IPR051551">
    <property type="entry name" value="Autotransporter_adhesion"/>
</dbReference>
<dbReference type="InterPro" id="IPR006315">
    <property type="entry name" value="OM_autotransptr_brl_dom"/>
</dbReference>
<sequence>MFQGGLFNYKNGSITSTANGTFALQVQSTTSKANLDNVELNSNGNGYTLWVIGGEVNANNLSINASNTAYGLVAQNQGKVVFKGNTTINSGNSEIAMVVDGNNSQVTTDTDGSKMTIDGGLFAQNQGLIDFNLLQGSYLKSVVSTSDNSTTKLSMTGTTWDMTDSSIVTNLTANDSSINFLSTPNNYQTLEVANLAGNNANFGMHVNLGGITTATRINNQGERIGSAGVDGDLLTVTDTLSNTGNYKLAITNNGSAATQGNEVLQVVETPENNSGNFSLVKPVEAGAYEYSLRQSINNSNNSTGWELYSTGRKTTTAEAATSFLNVAYLTSYIENQTLLQRLGDLRNSKVAGVKSDGLWIKGFGGKLSAFSGNSMKGFDMTYTGTQLGIDKNIDMQSGRLLIGIMAGFTRTNPNYRDGNGTGKNYTTGLYATYLNDNGIYVDNVLKYNSMHNQFNVRDTAGNNVKGTGKTQGIMLSTEIGKRFWLESKQQGFYLEPQAQLSYGYQNGDTVHASNGLKVGLSHYNSALGRVSGIAGYQIQGENPINIYVKTGVVREMSGGASYRFNNGDKKGHTFRSSWFDNGIGANVTINKKHNIYTEVDYSTGGKFDSAMFNLGYRYSF</sequence>
<dbReference type="PROSITE" id="PS51208">
    <property type="entry name" value="AUTOTRANSPORTER"/>
    <property type="match status" value="1"/>
</dbReference>
<evidence type="ECO:0000256" key="1">
    <source>
        <dbReference type="ARBA" id="ARBA00022729"/>
    </source>
</evidence>
<dbReference type="SMART" id="SM00869">
    <property type="entry name" value="Autotransporter"/>
    <property type="match status" value="1"/>
</dbReference>
<dbReference type="InterPro" id="IPR011050">
    <property type="entry name" value="Pectin_lyase_fold/virulence"/>
</dbReference>
<dbReference type="Gene3D" id="2.160.20.20">
    <property type="match status" value="1"/>
</dbReference>
<dbReference type="GO" id="GO:0019867">
    <property type="term" value="C:outer membrane"/>
    <property type="evidence" value="ECO:0007669"/>
    <property type="project" value="InterPro"/>
</dbReference>
<dbReference type="KEGG" id="emo:DM558_13210"/>
<dbReference type="Gene3D" id="2.40.128.130">
    <property type="entry name" value="Autotransporter beta-domain"/>
    <property type="match status" value="1"/>
</dbReference>
<feature type="domain" description="Autotransporter" evidence="2">
    <location>
        <begin position="351"/>
        <end position="620"/>
    </location>
</feature>
<dbReference type="AlphaFoldDB" id="A0A3Q9JKR2"/>
<dbReference type="Pfam" id="PF03212">
    <property type="entry name" value="Pertactin"/>
    <property type="match status" value="1"/>
</dbReference>
<dbReference type="RefSeq" id="WP_127164401.1">
    <property type="nucleotide sequence ID" value="NZ_CP029822.1"/>
</dbReference>
<dbReference type="InterPro" id="IPR036709">
    <property type="entry name" value="Autotransporte_beta_dom_sf"/>
</dbReference>
<proteinExistence type="predicted"/>
<dbReference type="NCBIfam" id="TIGR01414">
    <property type="entry name" value="autotrans_barl"/>
    <property type="match status" value="1"/>
</dbReference>
<dbReference type="Pfam" id="PF03797">
    <property type="entry name" value="Autotransporter"/>
    <property type="match status" value="1"/>
</dbReference>
<dbReference type="SUPFAM" id="SSF103515">
    <property type="entry name" value="Autotransporter"/>
    <property type="match status" value="1"/>
</dbReference>
<evidence type="ECO:0000313" key="3">
    <source>
        <dbReference type="EMBL" id="AZS51670.1"/>
    </source>
</evidence>
<evidence type="ECO:0000259" key="2">
    <source>
        <dbReference type="PROSITE" id="PS51208"/>
    </source>
</evidence>
<dbReference type="InterPro" id="IPR012332">
    <property type="entry name" value="Autotransporter_pectin_lyase_C"/>
</dbReference>
<organism evidence="3 4">
    <name type="scientific">Entomomonas moraniae</name>
    <dbReference type="NCBI Taxonomy" id="2213226"/>
    <lineage>
        <taxon>Bacteria</taxon>
        <taxon>Pseudomonadati</taxon>
        <taxon>Pseudomonadota</taxon>
        <taxon>Gammaproteobacteria</taxon>
        <taxon>Pseudomonadales</taxon>
        <taxon>Pseudomonadaceae</taxon>
        <taxon>Entomomonas</taxon>
    </lineage>
</organism>